<dbReference type="EMBL" id="JAGMUU010000001">
    <property type="protein sequence ID" value="KAH7163402.1"/>
    <property type="molecule type" value="Genomic_DNA"/>
</dbReference>
<keyword evidence="2" id="KW-1185">Reference proteome</keyword>
<name>A0A9P9JJ12_9HYPO</name>
<dbReference type="Proteomes" id="UP000717696">
    <property type="component" value="Unassembled WGS sequence"/>
</dbReference>
<organism evidence="1 2">
    <name type="scientific">Dactylonectria estremocensis</name>
    <dbReference type="NCBI Taxonomy" id="1079267"/>
    <lineage>
        <taxon>Eukaryota</taxon>
        <taxon>Fungi</taxon>
        <taxon>Dikarya</taxon>
        <taxon>Ascomycota</taxon>
        <taxon>Pezizomycotina</taxon>
        <taxon>Sordariomycetes</taxon>
        <taxon>Hypocreomycetidae</taxon>
        <taxon>Hypocreales</taxon>
        <taxon>Nectriaceae</taxon>
        <taxon>Dactylonectria</taxon>
    </lineage>
</organism>
<accession>A0A9P9JJ12</accession>
<gene>
    <name evidence="1" type="ORF">B0J13DRAFT_518635</name>
</gene>
<protein>
    <submittedName>
        <fullName evidence="1">Uncharacterized protein</fullName>
    </submittedName>
</protein>
<sequence length="204" mass="23187">MAQTVSMRRTRNFEGVAAEELTEREAVLPSFKTANVEEMEREAKAEYAKRIVQVLGHLPLATAIAGSYIAQSLRLSLKLPLYLEEYKQQQLDLLQEQPQDIVENCSDGLMTVWETTYAAMNRQFPDACRILDVLGFLSNEGIDEDLFILRPSPGYTKTWASIIGIPENLTKPHFGKCLSTLERYSMIQRNASRTSYTMHKPVHT</sequence>
<dbReference type="AlphaFoldDB" id="A0A9P9JJ12"/>
<dbReference type="OrthoDB" id="5086500at2759"/>
<evidence type="ECO:0000313" key="1">
    <source>
        <dbReference type="EMBL" id="KAH7163402.1"/>
    </source>
</evidence>
<evidence type="ECO:0000313" key="2">
    <source>
        <dbReference type="Proteomes" id="UP000717696"/>
    </source>
</evidence>
<proteinExistence type="predicted"/>
<reference evidence="1" key="1">
    <citation type="journal article" date="2021" name="Nat. Commun.">
        <title>Genetic determinants of endophytism in the Arabidopsis root mycobiome.</title>
        <authorList>
            <person name="Mesny F."/>
            <person name="Miyauchi S."/>
            <person name="Thiergart T."/>
            <person name="Pickel B."/>
            <person name="Atanasova L."/>
            <person name="Karlsson M."/>
            <person name="Huettel B."/>
            <person name="Barry K.W."/>
            <person name="Haridas S."/>
            <person name="Chen C."/>
            <person name="Bauer D."/>
            <person name="Andreopoulos W."/>
            <person name="Pangilinan J."/>
            <person name="LaButti K."/>
            <person name="Riley R."/>
            <person name="Lipzen A."/>
            <person name="Clum A."/>
            <person name="Drula E."/>
            <person name="Henrissat B."/>
            <person name="Kohler A."/>
            <person name="Grigoriev I.V."/>
            <person name="Martin F.M."/>
            <person name="Hacquard S."/>
        </authorList>
    </citation>
    <scope>NUCLEOTIDE SEQUENCE</scope>
    <source>
        <strain evidence="1">MPI-CAGE-AT-0021</strain>
    </source>
</reference>
<comment type="caution">
    <text evidence="1">The sequence shown here is derived from an EMBL/GenBank/DDBJ whole genome shotgun (WGS) entry which is preliminary data.</text>
</comment>